<accession>A0A4R0K152</accession>
<dbReference type="PANTHER" id="PTHR39428:SF1">
    <property type="entry name" value="F420H(2)-DEPENDENT QUINONE REDUCTASE RV1261C"/>
    <property type="match status" value="1"/>
</dbReference>
<dbReference type="PANTHER" id="PTHR39428">
    <property type="entry name" value="F420H(2)-DEPENDENT QUINONE REDUCTASE RV1261C"/>
    <property type="match status" value="1"/>
</dbReference>
<comment type="caution">
    <text evidence="3">The sequence shown here is derived from an EMBL/GenBank/DDBJ whole genome shotgun (WGS) entry which is preliminary data.</text>
</comment>
<dbReference type="GO" id="GO:0016491">
    <property type="term" value="F:oxidoreductase activity"/>
    <property type="evidence" value="ECO:0007669"/>
    <property type="project" value="InterPro"/>
</dbReference>
<evidence type="ECO:0000313" key="4">
    <source>
        <dbReference type="Proteomes" id="UP000293342"/>
    </source>
</evidence>
<dbReference type="GO" id="GO:0070967">
    <property type="term" value="F:coenzyme F420 binding"/>
    <property type="evidence" value="ECO:0007669"/>
    <property type="project" value="TreeGrafter"/>
</dbReference>
<keyword evidence="4" id="KW-1185">Reference proteome</keyword>
<dbReference type="AlphaFoldDB" id="A0A4R0K152"/>
<dbReference type="Proteomes" id="UP000293342">
    <property type="component" value="Unassembled WGS sequence"/>
</dbReference>
<gene>
    <name evidence="3" type="ORF">E0H75_04240</name>
</gene>
<evidence type="ECO:0000256" key="1">
    <source>
        <dbReference type="ARBA" id="ARBA00008710"/>
    </source>
</evidence>
<evidence type="ECO:0000313" key="3">
    <source>
        <dbReference type="EMBL" id="TCC52960.1"/>
    </source>
</evidence>
<organism evidence="3 4">
    <name type="scientific">Kribbella capetownensis</name>
    <dbReference type="NCBI Taxonomy" id="1572659"/>
    <lineage>
        <taxon>Bacteria</taxon>
        <taxon>Bacillati</taxon>
        <taxon>Actinomycetota</taxon>
        <taxon>Actinomycetes</taxon>
        <taxon>Propionibacteriales</taxon>
        <taxon>Kribbellaceae</taxon>
        <taxon>Kribbella</taxon>
    </lineage>
</organism>
<proteinExistence type="inferred from homology"/>
<evidence type="ECO:0000256" key="2">
    <source>
        <dbReference type="ARBA" id="ARBA00049106"/>
    </source>
</evidence>
<protein>
    <submittedName>
        <fullName evidence="3">Nitroreductase family deazaflavin-dependent oxidoreductase</fullName>
    </submittedName>
</protein>
<comment type="catalytic activity">
    <reaction evidence="2">
        <text>oxidized coenzyme F420-(gamma-L-Glu)(n) + a quinol + H(+) = reduced coenzyme F420-(gamma-L-Glu)(n) + a quinone</text>
        <dbReference type="Rhea" id="RHEA:39663"/>
        <dbReference type="Rhea" id="RHEA-COMP:12939"/>
        <dbReference type="Rhea" id="RHEA-COMP:14378"/>
        <dbReference type="ChEBI" id="CHEBI:15378"/>
        <dbReference type="ChEBI" id="CHEBI:24646"/>
        <dbReference type="ChEBI" id="CHEBI:132124"/>
        <dbReference type="ChEBI" id="CHEBI:133980"/>
        <dbReference type="ChEBI" id="CHEBI:139511"/>
    </reaction>
</comment>
<dbReference type="OrthoDB" id="8225825at2"/>
<dbReference type="SUPFAM" id="SSF50475">
    <property type="entry name" value="FMN-binding split barrel"/>
    <property type="match status" value="1"/>
</dbReference>
<dbReference type="InterPro" id="IPR004378">
    <property type="entry name" value="F420H2_quin_Rdtase"/>
</dbReference>
<comment type="similarity">
    <text evidence="1">Belongs to the F420H(2)-dependent quinone reductase family.</text>
</comment>
<reference evidence="3 4" key="1">
    <citation type="submission" date="2019-02" db="EMBL/GenBank/DDBJ databases">
        <title>Kribbella capetownensis sp. nov. and Kribbella speibonae sp. nov., isolated from soil.</title>
        <authorList>
            <person name="Curtis S.M."/>
            <person name="Norton I."/>
            <person name="Everest G.J."/>
            <person name="Meyers P.R."/>
        </authorList>
    </citation>
    <scope>NUCLEOTIDE SEQUENCE [LARGE SCALE GENOMIC DNA]</scope>
    <source>
        <strain evidence="3 4">YM53</strain>
    </source>
</reference>
<dbReference type="EMBL" id="SJKD01000001">
    <property type="protein sequence ID" value="TCC52960.1"/>
    <property type="molecule type" value="Genomic_DNA"/>
</dbReference>
<dbReference type="Pfam" id="PF04075">
    <property type="entry name" value="F420H2_quin_red"/>
    <property type="match status" value="1"/>
</dbReference>
<name>A0A4R0K152_9ACTN</name>
<dbReference type="InterPro" id="IPR012349">
    <property type="entry name" value="Split_barrel_FMN-bd"/>
</dbReference>
<sequence length="167" mass="18103">MTSLFADANRVQKALRSFAASSTGAWFFSRTAHHLDSALARATKGRRTVAGVVFGVPTVLLTTTGAKTGQPRCVPVLGVPYGAFLGLIASNWGQATHPAWSYNLKANPDAEVSVDGNPHPVRARLATPAERDEIWSAGLAYYPGWRNYEVRAGTRHIEAFVLDRRVP</sequence>
<dbReference type="RefSeq" id="WP_131511690.1">
    <property type="nucleotide sequence ID" value="NZ_SJKD01000001.1"/>
</dbReference>
<dbReference type="Gene3D" id="2.30.110.10">
    <property type="entry name" value="Electron Transport, Fmn-binding Protein, Chain A"/>
    <property type="match status" value="1"/>
</dbReference>
<dbReference type="GO" id="GO:0005886">
    <property type="term" value="C:plasma membrane"/>
    <property type="evidence" value="ECO:0007669"/>
    <property type="project" value="TreeGrafter"/>
</dbReference>
<dbReference type="NCBIfam" id="TIGR00026">
    <property type="entry name" value="hi_GC_TIGR00026"/>
    <property type="match status" value="1"/>
</dbReference>